<sequence length="249" mass="27312">MTKRLIVPFLGLLLAGAATVASAATEVHLEPAQTNLGDTASLQRGAGLFMNYCSGCHSLGLQRYSRMAEDLGLTEEQVMGNLVFTDAKFGETIKSAMPAAQAEKWFGKAPPDLSLVARSKLGGPDWTYTFLKSFYIDETRPSGWNNTVLPGSSMPNVLAELQGIQRAVMSEHVEGGAPAHVEKLELASPGRLDPEQYDRAVRDIANFLRYVGEPAAIKRESIGLWVILFLVVFTLLAWVLKTEYWKDVH</sequence>
<evidence type="ECO:0000313" key="13">
    <source>
        <dbReference type="Proteomes" id="UP000521199"/>
    </source>
</evidence>
<reference evidence="12 13" key="1">
    <citation type="submission" date="2020-08" db="EMBL/GenBank/DDBJ databases">
        <title>Genomic Encyclopedia of Type Strains, Phase IV (KMG-IV): sequencing the most valuable type-strain genomes for metagenomic binning, comparative biology and taxonomic classification.</title>
        <authorList>
            <person name="Goeker M."/>
        </authorList>
    </citation>
    <scope>NUCLEOTIDE SEQUENCE [LARGE SCALE GENOMIC DNA]</scope>
    <source>
        <strain evidence="12 13">DSM 24163</strain>
    </source>
</reference>
<dbReference type="PANTHER" id="PTHR10266">
    <property type="entry name" value="CYTOCHROME C1"/>
    <property type="match status" value="1"/>
</dbReference>
<name>A0A7W8D3D7_9GAMM</name>
<dbReference type="SUPFAM" id="SSF46626">
    <property type="entry name" value="Cytochrome c"/>
    <property type="match status" value="1"/>
</dbReference>
<dbReference type="InterPro" id="IPR036909">
    <property type="entry name" value="Cyt_c-like_dom_sf"/>
</dbReference>
<dbReference type="GO" id="GO:0046872">
    <property type="term" value="F:metal ion binding"/>
    <property type="evidence" value="ECO:0007669"/>
    <property type="project" value="UniProtKB-KW"/>
</dbReference>
<keyword evidence="13" id="KW-1185">Reference proteome</keyword>
<keyword evidence="2 8" id="KW-0349">Heme</keyword>
<proteinExistence type="predicted"/>
<keyword evidence="4 8" id="KW-0479">Metal-binding</keyword>
<dbReference type="Gene3D" id="1.10.760.10">
    <property type="entry name" value="Cytochrome c-like domain"/>
    <property type="match status" value="1"/>
</dbReference>
<organism evidence="12 13">
    <name type="scientific">Chiayiivirga flava</name>
    <dbReference type="NCBI Taxonomy" id="659595"/>
    <lineage>
        <taxon>Bacteria</taxon>
        <taxon>Pseudomonadati</taxon>
        <taxon>Pseudomonadota</taxon>
        <taxon>Gammaproteobacteria</taxon>
        <taxon>Lysobacterales</taxon>
        <taxon>Lysobacteraceae</taxon>
        <taxon>Chiayiivirga</taxon>
    </lineage>
</organism>
<dbReference type="Proteomes" id="UP000521199">
    <property type="component" value="Unassembled WGS sequence"/>
</dbReference>
<comment type="caution">
    <text evidence="12">The sequence shown here is derived from an EMBL/GenBank/DDBJ whole genome shotgun (WGS) entry which is preliminary data.</text>
</comment>
<evidence type="ECO:0000256" key="7">
    <source>
        <dbReference type="ARBA" id="ARBA00023136"/>
    </source>
</evidence>
<dbReference type="PROSITE" id="PS51007">
    <property type="entry name" value="CYTC"/>
    <property type="match status" value="1"/>
</dbReference>
<gene>
    <name evidence="12" type="ORF">HNQ52_000724</name>
</gene>
<dbReference type="AlphaFoldDB" id="A0A7W8D3D7"/>
<evidence type="ECO:0000256" key="2">
    <source>
        <dbReference type="ARBA" id="ARBA00022617"/>
    </source>
</evidence>
<dbReference type="InterPro" id="IPR009056">
    <property type="entry name" value="Cyt_c-like_dom"/>
</dbReference>
<evidence type="ECO:0000256" key="10">
    <source>
        <dbReference type="SAM" id="SignalP"/>
    </source>
</evidence>
<dbReference type="PANTHER" id="PTHR10266:SF3">
    <property type="entry name" value="CYTOCHROME C1, HEME PROTEIN, MITOCHONDRIAL"/>
    <property type="match status" value="1"/>
</dbReference>
<feature type="domain" description="Cytochrome c" evidence="11">
    <location>
        <begin position="40"/>
        <end position="215"/>
    </location>
</feature>
<dbReference type="Pfam" id="PF02167">
    <property type="entry name" value="Cytochrom_C1"/>
    <property type="match status" value="1"/>
</dbReference>
<keyword evidence="5 9" id="KW-1133">Transmembrane helix</keyword>
<evidence type="ECO:0000256" key="1">
    <source>
        <dbReference type="ARBA" id="ARBA00004370"/>
    </source>
</evidence>
<keyword evidence="6 8" id="KW-0408">Iron</keyword>
<comment type="cofactor">
    <cofactor evidence="8">
        <name>heme c</name>
        <dbReference type="ChEBI" id="CHEBI:61717"/>
    </cofactor>
    <text evidence="8">Binds 1 heme c group covalently per subunit.</text>
</comment>
<feature type="binding site" description="covalent" evidence="8">
    <location>
        <position position="56"/>
    </location>
    <ligand>
        <name>heme c</name>
        <dbReference type="ChEBI" id="CHEBI:61717"/>
    </ligand>
</feature>
<dbReference type="GO" id="GO:0009055">
    <property type="term" value="F:electron transfer activity"/>
    <property type="evidence" value="ECO:0007669"/>
    <property type="project" value="InterPro"/>
</dbReference>
<feature type="chain" id="PRO_5031147479" evidence="10">
    <location>
        <begin position="24"/>
        <end position="249"/>
    </location>
</feature>
<dbReference type="InterPro" id="IPR002326">
    <property type="entry name" value="Cyt_c1"/>
</dbReference>
<dbReference type="GO" id="GO:0016020">
    <property type="term" value="C:membrane"/>
    <property type="evidence" value="ECO:0007669"/>
    <property type="project" value="UniProtKB-SubCell"/>
</dbReference>
<comment type="subcellular location">
    <subcellularLocation>
        <location evidence="1">Membrane</location>
    </subcellularLocation>
</comment>
<dbReference type="EMBL" id="JACHHP010000001">
    <property type="protein sequence ID" value="MBB5207208.1"/>
    <property type="molecule type" value="Genomic_DNA"/>
</dbReference>
<keyword evidence="10" id="KW-0732">Signal</keyword>
<feature type="binding site" description="covalent" evidence="8">
    <location>
        <position position="53"/>
    </location>
    <ligand>
        <name>heme c</name>
        <dbReference type="ChEBI" id="CHEBI:61717"/>
    </ligand>
</feature>
<keyword evidence="7 9" id="KW-0472">Membrane</keyword>
<evidence type="ECO:0000313" key="12">
    <source>
        <dbReference type="EMBL" id="MBB5207208.1"/>
    </source>
</evidence>
<protein>
    <submittedName>
        <fullName evidence="12">Ubiquinol-cytochrome c reductase cytochrome c1 subunit</fullName>
    </submittedName>
</protein>
<dbReference type="GO" id="GO:0020037">
    <property type="term" value="F:heme binding"/>
    <property type="evidence" value="ECO:0007669"/>
    <property type="project" value="InterPro"/>
</dbReference>
<keyword evidence="3 9" id="KW-0812">Transmembrane</keyword>
<feature type="binding site" description="covalent" evidence="8">
    <location>
        <position position="57"/>
    </location>
    <ligand>
        <name>heme c</name>
        <dbReference type="ChEBI" id="CHEBI:61717"/>
    </ligand>
</feature>
<evidence type="ECO:0000256" key="8">
    <source>
        <dbReference type="PIRSR" id="PIRSR602326-1"/>
    </source>
</evidence>
<evidence type="ECO:0000256" key="9">
    <source>
        <dbReference type="SAM" id="Phobius"/>
    </source>
</evidence>
<evidence type="ECO:0000259" key="11">
    <source>
        <dbReference type="PROSITE" id="PS51007"/>
    </source>
</evidence>
<accession>A0A7W8D3D7</accession>
<feature type="transmembrane region" description="Helical" evidence="9">
    <location>
        <begin position="222"/>
        <end position="240"/>
    </location>
</feature>
<evidence type="ECO:0000256" key="4">
    <source>
        <dbReference type="ARBA" id="ARBA00022723"/>
    </source>
</evidence>
<evidence type="ECO:0000256" key="6">
    <source>
        <dbReference type="ARBA" id="ARBA00023004"/>
    </source>
</evidence>
<feature type="signal peptide" evidence="10">
    <location>
        <begin position="1"/>
        <end position="23"/>
    </location>
</feature>
<evidence type="ECO:0000256" key="3">
    <source>
        <dbReference type="ARBA" id="ARBA00022692"/>
    </source>
</evidence>
<evidence type="ECO:0000256" key="5">
    <source>
        <dbReference type="ARBA" id="ARBA00022989"/>
    </source>
</evidence>